<evidence type="ECO:0000256" key="6">
    <source>
        <dbReference type="RuleBase" id="RU000492"/>
    </source>
</evidence>
<dbReference type="GO" id="GO:0003676">
    <property type="term" value="F:nucleic acid binding"/>
    <property type="evidence" value="ECO:0007669"/>
    <property type="project" value="InterPro"/>
</dbReference>
<keyword evidence="2 6" id="KW-0378">Hydrolase</keyword>
<keyword evidence="3 6" id="KW-0347">Helicase</keyword>
<reference evidence="10 11" key="1">
    <citation type="journal article" date="2018" name="Mol. Plant">
        <title>The genome of Artemisia annua provides insight into the evolution of Asteraceae family and artemisinin biosynthesis.</title>
        <authorList>
            <person name="Shen Q."/>
            <person name="Zhang L."/>
            <person name="Liao Z."/>
            <person name="Wang S."/>
            <person name="Yan T."/>
            <person name="Shi P."/>
            <person name="Liu M."/>
            <person name="Fu X."/>
            <person name="Pan Q."/>
            <person name="Wang Y."/>
            <person name="Lv Z."/>
            <person name="Lu X."/>
            <person name="Zhang F."/>
            <person name="Jiang W."/>
            <person name="Ma Y."/>
            <person name="Chen M."/>
            <person name="Hao X."/>
            <person name="Li L."/>
            <person name="Tang Y."/>
            <person name="Lv G."/>
            <person name="Zhou Y."/>
            <person name="Sun X."/>
            <person name="Brodelius P.E."/>
            <person name="Rose J.K.C."/>
            <person name="Tang K."/>
        </authorList>
    </citation>
    <scope>NUCLEOTIDE SEQUENCE [LARGE SCALE GENOMIC DNA]</scope>
    <source>
        <strain evidence="11">cv. Huhao1</strain>
        <tissue evidence="10">Leaf</tissue>
    </source>
</reference>
<comment type="caution">
    <text evidence="10">The sequence shown here is derived from an EMBL/GenBank/DDBJ whole genome shotgun (WGS) entry which is preliminary data.</text>
</comment>
<dbReference type="GO" id="GO:0003724">
    <property type="term" value="F:RNA helicase activity"/>
    <property type="evidence" value="ECO:0007669"/>
    <property type="project" value="InterPro"/>
</dbReference>
<dbReference type="InterPro" id="IPR027417">
    <property type="entry name" value="P-loop_NTPase"/>
</dbReference>
<dbReference type="InterPro" id="IPR014014">
    <property type="entry name" value="RNA_helicase_DEAD_Q_motif"/>
</dbReference>
<proteinExistence type="inferred from homology"/>
<dbReference type="PANTHER" id="PTHR47959">
    <property type="entry name" value="ATP-DEPENDENT RNA HELICASE RHLE-RELATED"/>
    <property type="match status" value="1"/>
</dbReference>
<dbReference type="Gene3D" id="3.40.50.300">
    <property type="entry name" value="P-loop containing nucleotide triphosphate hydrolases"/>
    <property type="match status" value="3"/>
</dbReference>
<evidence type="ECO:0000256" key="3">
    <source>
        <dbReference type="ARBA" id="ARBA00022806"/>
    </source>
</evidence>
<dbReference type="PROSITE" id="PS51195">
    <property type="entry name" value="Q_MOTIF"/>
    <property type="match status" value="1"/>
</dbReference>
<dbReference type="Proteomes" id="UP000245207">
    <property type="component" value="Unassembled WGS sequence"/>
</dbReference>
<protein>
    <submittedName>
        <fullName evidence="10">DEAD-box ATP-dependent RNA helicase 10</fullName>
    </submittedName>
</protein>
<comment type="similarity">
    <text evidence="6">Belongs to the DEAD box helicase family.</text>
</comment>
<evidence type="ECO:0000256" key="4">
    <source>
        <dbReference type="ARBA" id="ARBA00022840"/>
    </source>
</evidence>
<evidence type="ECO:0000313" key="11">
    <source>
        <dbReference type="Proteomes" id="UP000245207"/>
    </source>
</evidence>
<dbReference type="InterPro" id="IPR001650">
    <property type="entry name" value="Helicase_C-like"/>
</dbReference>
<evidence type="ECO:0000259" key="7">
    <source>
        <dbReference type="PROSITE" id="PS51192"/>
    </source>
</evidence>
<dbReference type="PROSITE" id="PS51192">
    <property type="entry name" value="HELICASE_ATP_BIND_1"/>
    <property type="match status" value="1"/>
</dbReference>
<feature type="domain" description="DEAD-box RNA helicase Q" evidence="9">
    <location>
        <begin position="9"/>
        <end position="37"/>
    </location>
</feature>
<dbReference type="PANTHER" id="PTHR47959:SF24">
    <property type="entry name" value="ATP-DEPENDENT RNA HELICASE"/>
    <property type="match status" value="1"/>
</dbReference>
<feature type="domain" description="Helicase ATP-binding" evidence="7">
    <location>
        <begin position="40"/>
        <end position="189"/>
    </location>
</feature>
<evidence type="ECO:0000256" key="2">
    <source>
        <dbReference type="ARBA" id="ARBA00022801"/>
    </source>
</evidence>
<dbReference type="InterPro" id="IPR011545">
    <property type="entry name" value="DEAD/DEAH_box_helicase_dom"/>
</dbReference>
<dbReference type="Pfam" id="PF00271">
    <property type="entry name" value="Helicase_C"/>
    <property type="match status" value="1"/>
</dbReference>
<organism evidence="10 11">
    <name type="scientific">Artemisia annua</name>
    <name type="common">Sweet wormwood</name>
    <dbReference type="NCBI Taxonomy" id="35608"/>
    <lineage>
        <taxon>Eukaryota</taxon>
        <taxon>Viridiplantae</taxon>
        <taxon>Streptophyta</taxon>
        <taxon>Embryophyta</taxon>
        <taxon>Tracheophyta</taxon>
        <taxon>Spermatophyta</taxon>
        <taxon>Magnoliopsida</taxon>
        <taxon>eudicotyledons</taxon>
        <taxon>Gunneridae</taxon>
        <taxon>Pentapetalae</taxon>
        <taxon>asterids</taxon>
        <taxon>campanulids</taxon>
        <taxon>Asterales</taxon>
        <taxon>Asteraceae</taxon>
        <taxon>Asteroideae</taxon>
        <taxon>Anthemideae</taxon>
        <taxon>Artemisiinae</taxon>
        <taxon>Artemisia</taxon>
    </lineage>
</organism>
<dbReference type="InterPro" id="IPR014001">
    <property type="entry name" value="Helicase_ATP-bd"/>
</dbReference>
<feature type="domain" description="Helicase C-terminal" evidence="8">
    <location>
        <begin position="193"/>
        <end position="348"/>
    </location>
</feature>
<name>A0A2U1MP83_ARTAN</name>
<feature type="short sequence motif" description="Q motif" evidence="5">
    <location>
        <begin position="9"/>
        <end position="37"/>
    </location>
</feature>
<gene>
    <name evidence="10" type="ORF">CTI12_AA358240</name>
</gene>
<keyword evidence="1 6" id="KW-0547">Nucleotide-binding</keyword>
<dbReference type="InterPro" id="IPR050079">
    <property type="entry name" value="DEAD_box_RNA_helicase"/>
</dbReference>
<dbReference type="GO" id="GO:0005829">
    <property type="term" value="C:cytosol"/>
    <property type="evidence" value="ECO:0007669"/>
    <property type="project" value="TreeGrafter"/>
</dbReference>
<keyword evidence="4 6" id="KW-0067">ATP-binding</keyword>
<dbReference type="SUPFAM" id="SSF52540">
    <property type="entry name" value="P-loop containing nucleoside triphosphate hydrolases"/>
    <property type="match status" value="2"/>
</dbReference>
<sequence length="498" mass="56738">MEEEKEQGKSFKELGLVEELIEACDSLGWKNPTKIQLEAIPQALEGKDLIGVAQTGSGKTGAFALPIIQAMLEAPQLPAFFACILSPTTRWRVDQVQQSIALGKRPNIIVATPGRLLDHLSNTKGFSLGRIKYLVLDEADRLLNEDFEKSLDEILNAIPHKRWTYLFSATMTKKVKNLRRTHLRNPVKIEAATKYSTVDTLKQQLCFVPAKLKSCYLEHILIEKSRSLTLRNLGIRAIPISGQMTQAKRLGALNKFKAGECNVLICTDVASRGLDIPLVDMVINYEIPTNPKMGFQNYIHRVGRTARAGRSGIAISLVNQYDLAWYAEIERLIEKKLPEFPAQEEEVILLLERVKEAERLANMKIKETGGYKRSRGHEDEEDVEKFHVKSNRKLFSSLYKNAMRNAENEALNRPPPEKGDVWSNFEMCVMKDGNMRMRFRIDFARLVHSTRASIQSLRNRQALRNHQNEATTRINMYNKEEESGDIILRLRLRIPKAN</sequence>
<dbReference type="SMART" id="SM00487">
    <property type="entry name" value="DEXDc"/>
    <property type="match status" value="1"/>
</dbReference>
<dbReference type="STRING" id="35608.A0A2U1MP83"/>
<evidence type="ECO:0000313" key="10">
    <source>
        <dbReference type="EMBL" id="PWA63026.1"/>
    </source>
</evidence>
<dbReference type="GO" id="GO:0005524">
    <property type="term" value="F:ATP binding"/>
    <property type="evidence" value="ECO:0007669"/>
    <property type="project" value="UniProtKB-KW"/>
</dbReference>
<evidence type="ECO:0000259" key="8">
    <source>
        <dbReference type="PROSITE" id="PS51194"/>
    </source>
</evidence>
<evidence type="ECO:0000256" key="1">
    <source>
        <dbReference type="ARBA" id="ARBA00022741"/>
    </source>
</evidence>
<dbReference type="PROSITE" id="PS51194">
    <property type="entry name" value="HELICASE_CTER"/>
    <property type="match status" value="1"/>
</dbReference>
<dbReference type="InterPro" id="IPR000629">
    <property type="entry name" value="RNA-helicase_DEAD-box_CS"/>
</dbReference>
<dbReference type="Pfam" id="PF00270">
    <property type="entry name" value="DEAD"/>
    <property type="match status" value="1"/>
</dbReference>
<dbReference type="CDD" id="cd18787">
    <property type="entry name" value="SF2_C_DEAD"/>
    <property type="match status" value="1"/>
</dbReference>
<evidence type="ECO:0000256" key="5">
    <source>
        <dbReference type="PROSITE-ProRule" id="PRU00552"/>
    </source>
</evidence>
<dbReference type="PROSITE" id="PS00039">
    <property type="entry name" value="DEAD_ATP_HELICASE"/>
    <property type="match status" value="1"/>
</dbReference>
<dbReference type="AlphaFoldDB" id="A0A2U1MP83"/>
<dbReference type="GO" id="GO:0016787">
    <property type="term" value="F:hydrolase activity"/>
    <property type="evidence" value="ECO:0007669"/>
    <property type="project" value="UniProtKB-KW"/>
</dbReference>
<keyword evidence="11" id="KW-1185">Reference proteome</keyword>
<dbReference type="EMBL" id="PKPP01004727">
    <property type="protein sequence ID" value="PWA63026.1"/>
    <property type="molecule type" value="Genomic_DNA"/>
</dbReference>
<dbReference type="SMART" id="SM00490">
    <property type="entry name" value="HELICc"/>
    <property type="match status" value="1"/>
</dbReference>
<evidence type="ECO:0000259" key="9">
    <source>
        <dbReference type="PROSITE" id="PS51195"/>
    </source>
</evidence>
<dbReference type="OrthoDB" id="10261904at2759"/>
<accession>A0A2U1MP83</accession>